<comment type="caution">
    <text evidence="1">The sequence shown here is derived from an EMBL/GenBank/DDBJ whole genome shotgun (WGS) entry which is preliminary data.</text>
</comment>
<evidence type="ECO:0000313" key="1">
    <source>
        <dbReference type="EMBL" id="KKK58400.1"/>
    </source>
</evidence>
<gene>
    <name evidence="1" type="ORF">LCGC14_3044810</name>
</gene>
<dbReference type="EMBL" id="LAZR01064002">
    <property type="protein sequence ID" value="KKK58400.1"/>
    <property type="molecule type" value="Genomic_DNA"/>
</dbReference>
<protein>
    <submittedName>
        <fullName evidence="1">Uncharacterized protein</fullName>
    </submittedName>
</protein>
<dbReference type="AlphaFoldDB" id="A0A0F8XBU5"/>
<name>A0A0F8XBU5_9ZZZZ</name>
<proteinExistence type="predicted"/>
<feature type="non-terminal residue" evidence="1">
    <location>
        <position position="66"/>
    </location>
</feature>
<accession>A0A0F8XBU5</accession>
<sequence>MASGVTITSDLADSLPTLIHEARIVRENEGVMPQLVELHTLPEGQGTIWNEVRFAQLTAQAITETT</sequence>
<reference evidence="1" key="1">
    <citation type="journal article" date="2015" name="Nature">
        <title>Complex archaea that bridge the gap between prokaryotes and eukaryotes.</title>
        <authorList>
            <person name="Spang A."/>
            <person name="Saw J.H."/>
            <person name="Jorgensen S.L."/>
            <person name="Zaremba-Niedzwiedzka K."/>
            <person name="Martijn J."/>
            <person name="Lind A.E."/>
            <person name="van Eijk R."/>
            <person name="Schleper C."/>
            <person name="Guy L."/>
            <person name="Ettema T.J."/>
        </authorList>
    </citation>
    <scope>NUCLEOTIDE SEQUENCE</scope>
</reference>
<organism evidence="1">
    <name type="scientific">marine sediment metagenome</name>
    <dbReference type="NCBI Taxonomy" id="412755"/>
    <lineage>
        <taxon>unclassified sequences</taxon>
        <taxon>metagenomes</taxon>
        <taxon>ecological metagenomes</taxon>
    </lineage>
</organism>